<dbReference type="KEGG" id="rsd:TGRD_326"/>
<dbReference type="Proteomes" id="UP000001691">
    <property type="component" value="Chromosome"/>
</dbReference>
<protein>
    <recommendedName>
        <fullName evidence="3">Lipoprotein</fullName>
    </recommendedName>
</protein>
<sequence length="177" mass="20864">MKKFMLILALFILLSAYLISCSYLRSPAAVKILPEYIKKVYVKSFNSTKQFDIEIEFTDVIKKEIIMDGRLSLADTEEEADVVFIAIIEKYSLQPLTYDENRMSLRYKLSIKANILLSDKNKNVIWKNTNIERVHIYRDCIRDLYNGIIFYDGMSERKARSVVFNKFSKYIVRQMAR</sequence>
<gene>
    <name evidence="1" type="ordered locus">TGRD_326</name>
</gene>
<dbReference type="GO" id="GO:0019867">
    <property type="term" value="C:outer membrane"/>
    <property type="evidence" value="ECO:0007669"/>
    <property type="project" value="InterPro"/>
</dbReference>
<evidence type="ECO:0008006" key="3">
    <source>
        <dbReference type="Google" id="ProtNLM"/>
    </source>
</evidence>
<proteinExistence type="predicted"/>
<dbReference type="HOGENOM" id="CLU_1517288_0_0_0"/>
<organism evidence="1 2">
    <name type="scientific">Endomicrobium trichonymphae</name>
    <dbReference type="NCBI Taxonomy" id="1408204"/>
    <lineage>
        <taxon>Bacteria</taxon>
        <taxon>Pseudomonadati</taxon>
        <taxon>Elusimicrobiota</taxon>
        <taxon>Endomicrobiia</taxon>
        <taxon>Endomicrobiales</taxon>
        <taxon>Endomicrobiaceae</taxon>
        <taxon>Candidatus Endomicrobiellum</taxon>
    </lineage>
</organism>
<dbReference type="Pfam" id="PF04390">
    <property type="entry name" value="LptE"/>
    <property type="match status" value="1"/>
</dbReference>
<name>B1GZY0_ENDTX</name>
<evidence type="ECO:0000313" key="2">
    <source>
        <dbReference type="Proteomes" id="UP000001691"/>
    </source>
</evidence>
<dbReference type="EMBL" id="AP009510">
    <property type="protein sequence ID" value="BAG13812.1"/>
    <property type="molecule type" value="Genomic_DNA"/>
</dbReference>
<dbReference type="RefSeq" id="WP_015423339.1">
    <property type="nucleotide sequence ID" value="NC_020419.1"/>
</dbReference>
<dbReference type="GO" id="GO:0043165">
    <property type="term" value="P:Gram-negative-bacterium-type cell outer membrane assembly"/>
    <property type="evidence" value="ECO:0007669"/>
    <property type="project" value="InterPro"/>
</dbReference>
<keyword evidence="2" id="KW-1185">Reference proteome</keyword>
<dbReference type="STRING" id="471821.TGRD_329"/>
<reference evidence="2" key="1">
    <citation type="journal article" date="2008" name="Proc. Natl. Acad. Sci. U.S.A.">
        <title>Complete genome of the uncultured termite group 1 bacteria in a single host protist cell.</title>
        <authorList>
            <person name="Hongoh Y."/>
            <person name="Sharma V.K."/>
            <person name="Prakash T."/>
            <person name="Noda S."/>
            <person name="Taylor T.D."/>
            <person name="Kudo T."/>
            <person name="Sakaki Y."/>
            <person name="Toyoda A."/>
            <person name="Hattori M."/>
            <person name="Ohkuma M."/>
        </authorList>
    </citation>
    <scope>NUCLEOTIDE SEQUENCE [LARGE SCALE GENOMIC DNA]</scope>
    <source>
        <strain evidence="2">Rs-D17 genomovar Ri2008</strain>
    </source>
</reference>
<dbReference type="InterPro" id="IPR007485">
    <property type="entry name" value="LPS_assembly_LptE"/>
</dbReference>
<evidence type="ECO:0000313" key="1">
    <source>
        <dbReference type="EMBL" id="BAG13812.1"/>
    </source>
</evidence>
<accession>B1GZY0</accession>
<dbReference type="AlphaFoldDB" id="B1GZY0"/>